<evidence type="ECO:0000313" key="3">
    <source>
        <dbReference type="Proteomes" id="UP000095488"/>
    </source>
</evidence>
<dbReference type="Pfam" id="PF00148">
    <property type="entry name" value="Oxidored_nitro"/>
    <property type="match status" value="1"/>
</dbReference>
<dbReference type="InterPro" id="IPR052673">
    <property type="entry name" value="Ni-siroh_cyclase_CfbD"/>
</dbReference>
<keyword evidence="3" id="KW-1185">Reference proteome</keyword>
<dbReference type="GO" id="GO:0016491">
    <property type="term" value="F:oxidoreductase activity"/>
    <property type="evidence" value="ECO:0007669"/>
    <property type="project" value="UniProtKB-KW"/>
</dbReference>
<dbReference type="PANTHER" id="PTHR42846">
    <property type="entry name" value="NI-SIROHYDROCHLORIN A,C-DIAMIDE REDUCTIVE CYCLASE COMPLEX, COMPONENT CFBD"/>
    <property type="match status" value="1"/>
</dbReference>
<gene>
    <name evidence="2" type="primary">bchB</name>
    <name evidence="2" type="ORF">ERS852473_01044</name>
</gene>
<dbReference type="SUPFAM" id="SSF53807">
    <property type="entry name" value="Helical backbone' metal receptor"/>
    <property type="match status" value="1"/>
</dbReference>
<feature type="domain" description="Nitrogenase/oxidoreductase component 1" evidence="1">
    <location>
        <begin position="13"/>
        <end position="398"/>
    </location>
</feature>
<dbReference type="RefSeq" id="WP_055258330.1">
    <property type="nucleotide sequence ID" value="NZ_CABIXL010000003.1"/>
</dbReference>
<dbReference type="CDD" id="cd00316">
    <property type="entry name" value="Oxidoreductase_nitrogenase"/>
    <property type="match status" value="1"/>
</dbReference>
<accession>A0ABM9UPA2</accession>
<dbReference type="PANTHER" id="PTHR42846:SF1">
    <property type="entry name" value="NI-SIROHYDROCHLORIN A,C-DIAMIDE REDUCTIVE CYCLASE COMPLEX, COMPONENT CFBD"/>
    <property type="match status" value="1"/>
</dbReference>
<keyword evidence="2" id="KW-0560">Oxidoreductase</keyword>
<reference evidence="2 3" key="1">
    <citation type="submission" date="2015-09" db="EMBL/GenBank/DDBJ databases">
        <authorList>
            <consortium name="Pathogen Informatics"/>
        </authorList>
    </citation>
    <scope>NUCLEOTIDE SEQUENCE [LARGE SCALE GENOMIC DNA]</scope>
    <source>
        <strain evidence="2 3">2789STDY5834858</strain>
    </source>
</reference>
<organism evidence="2 3">
    <name type="scientific">Sarcina ventriculi</name>
    <name type="common">Clostridium ventriculi</name>
    <dbReference type="NCBI Taxonomy" id="1267"/>
    <lineage>
        <taxon>Bacteria</taxon>
        <taxon>Bacillati</taxon>
        <taxon>Bacillota</taxon>
        <taxon>Clostridia</taxon>
        <taxon>Eubacteriales</taxon>
        <taxon>Clostridiaceae</taxon>
        <taxon>Sarcina</taxon>
    </lineage>
</organism>
<comment type="caution">
    <text evidence="2">The sequence shown here is derived from an EMBL/GenBank/DDBJ whole genome shotgun (WGS) entry which is preliminary data.</text>
</comment>
<proteinExistence type="predicted"/>
<sequence length="403" mass="46028">MKLYKNLVVPSDRMGLIWTLCTIENACIVEFGPTGTTHYAVEAIGQLNGEALAKIYSTHMSETDITFGSYDRLIDSIREIDINIKPKYIFVLTSSITSIIGSDIHGICSEISHEVNAKIIPIDIGGLKDDYNRGVEKGLELIAKNIVKDNLEKTDTFNIIGSNIDCFNFLSDCEEIKRMMKSIFNKEVNTIFTAYTDIESLENASKANLNIVLREEGLKAAVYMENKFKIPYIYYKPIGFTQTMKWIDMIKEKTNYVINLDNIKEEEKLIKKHMFRVNMKIKLLKNKNIAIFADKDTLLSVKEFMKELNFNVHRAEIIHNCKVDDEGVIVDSGELNILKYLENESLAMLLADGGTLKMKHKSNLDIQISNPNFEEVKVNPYNPFVGFRGTIHFMEKILSIKEF</sequence>
<dbReference type="Gene3D" id="3.40.50.1980">
    <property type="entry name" value="Nitrogenase molybdenum iron protein domain"/>
    <property type="match status" value="2"/>
</dbReference>
<dbReference type="EC" id="1.18.-.-" evidence="2"/>
<evidence type="ECO:0000259" key="1">
    <source>
        <dbReference type="Pfam" id="PF00148"/>
    </source>
</evidence>
<dbReference type="Proteomes" id="UP000095488">
    <property type="component" value="Unassembled WGS sequence"/>
</dbReference>
<dbReference type="InterPro" id="IPR000510">
    <property type="entry name" value="Nase/OxRdtase_comp1"/>
</dbReference>
<name>A0ABM9UPA2_SARVE</name>
<protein>
    <submittedName>
        <fullName evidence="2">Light-independent protochlorophyllide reductase subunit B</fullName>
        <ecNumber evidence="2">1.18.-.-</ecNumber>
    </submittedName>
</protein>
<dbReference type="EMBL" id="CYZR01000003">
    <property type="protein sequence ID" value="CUN76960.1"/>
    <property type="molecule type" value="Genomic_DNA"/>
</dbReference>
<evidence type="ECO:0000313" key="2">
    <source>
        <dbReference type="EMBL" id="CUN76960.1"/>
    </source>
</evidence>